<dbReference type="OrthoDB" id="9781491at2"/>
<dbReference type="CDD" id="cd02439">
    <property type="entry name" value="DMB-PRT_CobT"/>
    <property type="match status" value="1"/>
</dbReference>
<evidence type="ECO:0000256" key="4">
    <source>
        <dbReference type="ARBA" id="ARBA00015486"/>
    </source>
</evidence>
<evidence type="ECO:0000256" key="6">
    <source>
        <dbReference type="ARBA" id="ARBA00022676"/>
    </source>
</evidence>
<dbReference type="PANTHER" id="PTHR43463:SF1">
    <property type="entry name" value="NICOTINATE-NUCLEOTIDE--DIMETHYLBENZIMIDAZOLE PHOSPHORIBOSYLTRANSFERASE"/>
    <property type="match status" value="1"/>
</dbReference>
<dbReference type="AlphaFoldDB" id="M1YYS8"/>
<dbReference type="GO" id="GO:0009236">
    <property type="term" value="P:cobalamin biosynthetic process"/>
    <property type="evidence" value="ECO:0007669"/>
    <property type="project" value="UniProtKB-UniRule"/>
</dbReference>
<comment type="pathway">
    <text evidence="1 10">Nucleoside biosynthesis; alpha-ribazole biosynthesis; alpha-ribazole from 5,6-dimethylbenzimidazole: step 1/2.</text>
</comment>
<organism evidence="11 12">
    <name type="scientific">Nitrospina gracilis (strain 3/211)</name>
    <dbReference type="NCBI Taxonomy" id="1266370"/>
    <lineage>
        <taxon>Bacteria</taxon>
        <taxon>Pseudomonadati</taxon>
        <taxon>Nitrospinota/Tectimicrobiota group</taxon>
        <taxon>Nitrospinota</taxon>
        <taxon>Nitrospinia</taxon>
        <taxon>Nitrospinales</taxon>
        <taxon>Nitrospinaceae</taxon>
        <taxon>Nitrospina</taxon>
    </lineage>
</organism>
<evidence type="ECO:0000256" key="7">
    <source>
        <dbReference type="ARBA" id="ARBA00022679"/>
    </source>
</evidence>
<dbReference type="Pfam" id="PF02277">
    <property type="entry name" value="DBI_PRT"/>
    <property type="match status" value="1"/>
</dbReference>
<evidence type="ECO:0000256" key="10">
    <source>
        <dbReference type="HAMAP-Rule" id="MF_00230"/>
    </source>
</evidence>
<keyword evidence="12" id="KW-1185">Reference proteome</keyword>
<keyword evidence="7 10" id="KW-0808">Transferase</keyword>
<gene>
    <name evidence="10 11" type="primary">cobT</name>
    <name evidence="11" type="ORF">NITGR_290014</name>
</gene>
<comment type="similarity">
    <text evidence="2 10">Belongs to the CobT family.</text>
</comment>
<reference evidence="11 12" key="1">
    <citation type="journal article" date="2013" name="Front. Microbiol.">
        <title>The genome of Nitrospina gracilis illuminates the metabolism and evolution of the major marine nitrite oxidizer.</title>
        <authorList>
            <person name="Luecker S."/>
            <person name="Nowka B."/>
            <person name="Rattei T."/>
            <person name="Spieck E."/>
            <person name="and Daims H."/>
        </authorList>
    </citation>
    <scope>NUCLEOTIDE SEQUENCE [LARGE SCALE GENOMIC DNA]</scope>
    <source>
        <strain evidence="11 12">3/211</strain>
    </source>
</reference>
<dbReference type="Gene3D" id="3.40.50.10210">
    <property type="match status" value="1"/>
</dbReference>
<keyword evidence="5 10" id="KW-0169">Cobalamin biosynthesis</keyword>
<proteinExistence type="inferred from homology"/>
<keyword evidence="6 10" id="KW-0328">Glycosyltransferase</keyword>
<evidence type="ECO:0000313" key="11">
    <source>
        <dbReference type="EMBL" id="CCQ90416.1"/>
    </source>
</evidence>
<dbReference type="InParanoid" id="M1YYS8"/>
<dbReference type="RefSeq" id="WP_005007872.1">
    <property type="nucleotide sequence ID" value="NZ_HG422173.1"/>
</dbReference>
<dbReference type="HAMAP" id="MF_00230">
    <property type="entry name" value="CobT"/>
    <property type="match status" value="1"/>
</dbReference>
<dbReference type="UniPathway" id="UPA00061">
    <property type="reaction ID" value="UER00516"/>
</dbReference>
<evidence type="ECO:0000256" key="5">
    <source>
        <dbReference type="ARBA" id="ARBA00022573"/>
    </source>
</evidence>
<comment type="function">
    <text evidence="10">Catalyzes the synthesis of alpha-ribazole-5'-phosphate from nicotinate mononucleotide (NAMN) and 5,6-dimethylbenzimidazole (DMB).</text>
</comment>
<dbReference type="Proteomes" id="UP000011704">
    <property type="component" value="Unassembled WGS sequence"/>
</dbReference>
<evidence type="ECO:0000256" key="3">
    <source>
        <dbReference type="ARBA" id="ARBA00011991"/>
    </source>
</evidence>
<dbReference type="InterPro" id="IPR003200">
    <property type="entry name" value="Nict_dMeBzImd_PRibTrfase"/>
</dbReference>
<dbReference type="GO" id="GO:0008939">
    <property type="term" value="F:nicotinate-nucleotide-dimethylbenzimidazole phosphoribosyltransferase activity"/>
    <property type="evidence" value="ECO:0007669"/>
    <property type="project" value="UniProtKB-UniRule"/>
</dbReference>
<dbReference type="STRING" id="1266370.NITGR_290014"/>
<dbReference type="EC" id="2.4.2.21" evidence="3 10"/>
<evidence type="ECO:0000256" key="2">
    <source>
        <dbReference type="ARBA" id="ARBA00007110"/>
    </source>
</evidence>
<evidence type="ECO:0000256" key="8">
    <source>
        <dbReference type="ARBA" id="ARBA00030686"/>
    </source>
</evidence>
<dbReference type="InterPro" id="IPR017846">
    <property type="entry name" value="Nict_dMeBzImd_PRibTrfase_bact"/>
</dbReference>
<sequence>MTQPANILTETLSAVTPVPNERIQKAQAHLDSLTKPQGSLGRLEEIAARLAAMHPAGKPRIHKRGVFLFAADHGVVAEGISAYPQAVTAQMVCNFLNGGAAINVLSRHGGAGVTVIDMGVNHDFASDLALVAKKIANGTGNIRCGPAMTCDQAERALMAGVELAAQAKKDGFDLLGTGDMGIGNTTPSAAILSVLSGRPPAQTTGHGTGIDNAVLQHKIAVIEDALRINQPDPADPVDVLAKVGGFEIAGIAGLCIGAASQNLPVVLDGVISIAGAAIAHRMNPNIGDYLFASHNSIEPGCRVGFDLLSLDPLLDFKMRLGEGTGSVLAMHAIEAAVKIYNEMTTVEQAGVASKSDSFNKTIKAEP</sequence>
<dbReference type="InterPro" id="IPR023195">
    <property type="entry name" value="Nict_dMeBzImd_PRibTrfase_N"/>
</dbReference>
<comment type="catalytic activity">
    <reaction evidence="9 10">
        <text>5,6-dimethylbenzimidazole + nicotinate beta-D-ribonucleotide = alpha-ribazole 5'-phosphate + nicotinate + H(+)</text>
        <dbReference type="Rhea" id="RHEA:11196"/>
        <dbReference type="ChEBI" id="CHEBI:15378"/>
        <dbReference type="ChEBI" id="CHEBI:15890"/>
        <dbReference type="ChEBI" id="CHEBI:32544"/>
        <dbReference type="ChEBI" id="CHEBI:57502"/>
        <dbReference type="ChEBI" id="CHEBI:57918"/>
        <dbReference type="EC" id="2.4.2.21"/>
    </reaction>
</comment>
<dbReference type="Gene3D" id="1.10.1610.10">
    <property type="match status" value="1"/>
</dbReference>
<comment type="caution">
    <text evidence="11">The sequence shown here is derived from an EMBL/GenBank/DDBJ whole genome shotgun (WGS) entry which is preliminary data.</text>
</comment>
<dbReference type="SUPFAM" id="SSF52733">
    <property type="entry name" value="Nicotinate mononucleotide:5,6-dimethylbenzimidazole phosphoribosyltransferase (CobT)"/>
    <property type="match status" value="1"/>
</dbReference>
<dbReference type="EMBL" id="CAQJ01000032">
    <property type="protein sequence ID" value="CCQ90416.1"/>
    <property type="molecule type" value="Genomic_DNA"/>
</dbReference>
<feature type="active site" description="Proton acceptor" evidence="10">
    <location>
        <position position="322"/>
    </location>
</feature>
<evidence type="ECO:0000256" key="1">
    <source>
        <dbReference type="ARBA" id="ARBA00005049"/>
    </source>
</evidence>
<dbReference type="NCBIfam" id="TIGR03160">
    <property type="entry name" value="cobT_DBIPRT"/>
    <property type="match status" value="1"/>
</dbReference>
<dbReference type="HOGENOM" id="CLU_002982_0_0_0"/>
<dbReference type="PANTHER" id="PTHR43463">
    <property type="entry name" value="NICOTINATE-NUCLEOTIDE--DIMETHYLBENZIMIDAZOLE PHOSPHORIBOSYLTRANSFERASE"/>
    <property type="match status" value="1"/>
</dbReference>
<dbReference type="InterPro" id="IPR036087">
    <property type="entry name" value="Nict_dMeBzImd_PRibTrfase_sf"/>
</dbReference>
<accession>M1YYS8</accession>
<evidence type="ECO:0000256" key="9">
    <source>
        <dbReference type="ARBA" id="ARBA00047340"/>
    </source>
</evidence>
<evidence type="ECO:0000313" key="12">
    <source>
        <dbReference type="Proteomes" id="UP000011704"/>
    </source>
</evidence>
<protein>
    <recommendedName>
        <fullName evidence="4 10">Nicotinate-nucleotide--dimethylbenzimidazole phosphoribosyltransferase</fullName>
        <shortName evidence="10">NN:DBI PRT</shortName>
        <ecNumber evidence="3 10">2.4.2.21</ecNumber>
    </recommendedName>
    <alternativeName>
        <fullName evidence="8 10">N(1)-alpha-phosphoribosyltransferase</fullName>
    </alternativeName>
</protein>
<dbReference type="FunFam" id="3.40.50.10210:FF:000001">
    <property type="entry name" value="Nicotinate-nucleotide--dimethylbenzimidazole phosphoribosyltransferase"/>
    <property type="match status" value="1"/>
</dbReference>
<dbReference type="FunCoup" id="M1YYS8">
    <property type="interactions" value="94"/>
</dbReference>
<name>M1YYS8_NITG3</name>
<dbReference type="NCBIfam" id="NF000996">
    <property type="entry name" value="PRK00105.1"/>
    <property type="match status" value="1"/>
</dbReference>